<dbReference type="InterPro" id="IPR043128">
    <property type="entry name" value="Rev_trsase/Diguanyl_cyclase"/>
</dbReference>
<dbReference type="Proteomes" id="UP001589836">
    <property type="component" value="Unassembled WGS sequence"/>
</dbReference>
<dbReference type="Gene3D" id="3.30.70.270">
    <property type="match status" value="1"/>
</dbReference>
<dbReference type="RefSeq" id="WP_377350529.1">
    <property type="nucleotide sequence ID" value="NZ_JBHLTP010000013.1"/>
</dbReference>
<reference evidence="1 2" key="1">
    <citation type="submission" date="2024-09" db="EMBL/GenBank/DDBJ databases">
        <authorList>
            <person name="Sun Q."/>
            <person name="Mori K."/>
        </authorList>
    </citation>
    <scope>NUCLEOTIDE SEQUENCE [LARGE SCALE GENOMIC DNA]</scope>
    <source>
        <strain evidence="1 2">NCAIM B.02529</strain>
    </source>
</reference>
<dbReference type="EMBL" id="JBHLTP010000013">
    <property type="protein sequence ID" value="MFC0525354.1"/>
    <property type="molecule type" value="Genomic_DNA"/>
</dbReference>
<gene>
    <name evidence="1" type="ORF">ACFFGV_17360</name>
</gene>
<evidence type="ECO:0000313" key="1">
    <source>
        <dbReference type="EMBL" id="MFC0525354.1"/>
    </source>
</evidence>
<protein>
    <recommendedName>
        <fullName evidence="3">Transcriptional regulator</fullName>
    </recommendedName>
</protein>
<dbReference type="Pfam" id="PF24898">
    <property type="entry name" value="GGDEF_GdpP"/>
    <property type="match status" value="1"/>
</dbReference>
<comment type="caution">
    <text evidence="1">The sequence shown here is derived from an EMBL/GenBank/DDBJ whole genome shotgun (WGS) entry which is preliminary data.</text>
</comment>
<name>A0ABV6LSG2_9BACI</name>
<evidence type="ECO:0008006" key="3">
    <source>
        <dbReference type="Google" id="ProtNLM"/>
    </source>
</evidence>
<proteinExistence type="predicted"/>
<organism evidence="1 2">
    <name type="scientific">Pontibacillus salicampi</name>
    <dbReference type="NCBI Taxonomy" id="1449801"/>
    <lineage>
        <taxon>Bacteria</taxon>
        <taxon>Bacillati</taxon>
        <taxon>Bacillota</taxon>
        <taxon>Bacilli</taxon>
        <taxon>Bacillales</taxon>
        <taxon>Bacillaceae</taxon>
        <taxon>Pontibacillus</taxon>
    </lineage>
</organism>
<sequence length="442" mass="50147">MKDITIRIGVIGPVSIGKDIQAVMASFPNFHPVYRFSDDVMDAPLYTQEVISEGVEVLFYSGYLPYSLSQPYIPAHIPAHYIPLKGSGLFRALYKLHKHADKMDHISIDSIHPSHYKQAAAEIGETSTFYPYPQSISFEKTKDIVTHHVHHYQHQTTTGVLTGLKEVRDELEQHHVPVQWIVPTKEDITVALERALLSTESRKSRESQIVFGLLRIDDYDQMLSREHSETGIQRLNLQLHKLLLDYMDQLEGYVTELNREEYLFVTTRGVFERVTEGYKYIPLLKESKQRFNLSLSIGIGFGFSSREAGSHARIALQQAQDYGKGTCFIVRENKSVMGPVEMGPPLSYEVAVTDTKLLENAKKAGMTPAYVTKLLSMIQRKGLNQFTAQELGDLLAITTRSAHRILLQWQDADLIEVIGTEKISTRGRPRQIYRLKEVEAGA</sequence>
<evidence type="ECO:0000313" key="2">
    <source>
        <dbReference type="Proteomes" id="UP001589836"/>
    </source>
</evidence>
<keyword evidence="2" id="KW-1185">Reference proteome</keyword>
<accession>A0ABV6LSG2</accession>